<dbReference type="SUPFAM" id="SSF55620">
    <property type="entry name" value="Tetrahydrobiopterin biosynthesis enzymes-like"/>
    <property type="match status" value="1"/>
</dbReference>
<dbReference type="GO" id="GO:0004150">
    <property type="term" value="F:dihydroneopterin aldolase activity"/>
    <property type="evidence" value="ECO:0007669"/>
    <property type="project" value="UniProtKB-EC"/>
</dbReference>
<evidence type="ECO:0000256" key="7">
    <source>
        <dbReference type="ARBA" id="ARBA00032903"/>
    </source>
</evidence>
<evidence type="ECO:0000259" key="8">
    <source>
        <dbReference type="SMART" id="SM00905"/>
    </source>
</evidence>
<dbReference type="PANTHER" id="PTHR42844">
    <property type="entry name" value="DIHYDRONEOPTERIN ALDOLASE 1-RELATED"/>
    <property type="match status" value="1"/>
</dbReference>
<dbReference type="NCBIfam" id="TIGR00526">
    <property type="entry name" value="folB_dom"/>
    <property type="match status" value="1"/>
</dbReference>
<gene>
    <name evidence="9" type="ORF">SAMN02910344_00940</name>
</gene>
<dbReference type="EMBL" id="FOXF01000012">
    <property type="protein sequence ID" value="SFP27686.1"/>
    <property type="molecule type" value="Genomic_DNA"/>
</dbReference>
<dbReference type="Gene3D" id="3.30.1130.10">
    <property type="match status" value="1"/>
</dbReference>
<name>A0A662ZGE8_9GAMM</name>
<reference evidence="9 10" key="1">
    <citation type="submission" date="2016-10" db="EMBL/GenBank/DDBJ databases">
        <authorList>
            <person name="Varghese N."/>
            <person name="Submissions S."/>
        </authorList>
    </citation>
    <scope>NUCLEOTIDE SEQUENCE [LARGE SCALE GENOMIC DNA]</scope>
    <source>
        <strain evidence="9 10">DSM 1361</strain>
    </source>
</reference>
<dbReference type="Proteomes" id="UP000243745">
    <property type="component" value="Unassembled WGS sequence"/>
</dbReference>
<accession>A0A662ZGE8</accession>
<dbReference type="InterPro" id="IPR006157">
    <property type="entry name" value="FolB_dom"/>
</dbReference>
<dbReference type="RefSeq" id="WP_093141403.1">
    <property type="nucleotide sequence ID" value="NZ_FOXF01000012.1"/>
</dbReference>
<evidence type="ECO:0000256" key="3">
    <source>
        <dbReference type="ARBA" id="ARBA00005708"/>
    </source>
</evidence>
<dbReference type="EC" id="4.1.2.25" evidence="4"/>
<evidence type="ECO:0000313" key="9">
    <source>
        <dbReference type="EMBL" id="SFP27686.1"/>
    </source>
</evidence>
<evidence type="ECO:0000256" key="6">
    <source>
        <dbReference type="ARBA" id="ARBA00023239"/>
    </source>
</evidence>
<organism evidence="9 10">
    <name type="scientific">Ruminobacter amylophilus</name>
    <dbReference type="NCBI Taxonomy" id="867"/>
    <lineage>
        <taxon>Bacteria</taxon>
        <taxon>Pseudomonadati</taxon>
        <taxon>Pseudomonadota</taxon>
        <taxon>Gammaproteobacteria</taxon>
        <taxon>Aeromonadales</taxon>
        <taxon>Succinivibrionaceae</taxon>
        <taxon>Ruminobacter</taxon>
    </lineage>
</organism>
<comment type="similarity">
    <text evidence="3">Belongs to the DHNA family.</text>
</comment>
<proteinExistence type="inferred from homology"/>
<dbReference type="OrthoDB" id="9810587at2"/>
<dbReference type="PANTHER" id="PTHR42844:SF1">
    <property type="entry name" value="DIHYDRONEOPTERIN ALDOLASE 1-RELATED"/>
    <property type="match status" value="1"/>
</dbReference>
<keyword evidence="10" id="KW-1185">Reference proteome</keyword>
<evidence type="ECO:0000256" key="1">
    <source>
        <dbReference type="ARBA" id="ARBA00001353"/>
    </source>
</evidence>
<dbReference type="InterPro" id="IPR006156">
    <property type="entry name" value="Dihydroneopterin_aldolase"/>
</dbReference>
<dbReference type="InterPro" id="IPR043133">
    <property type="entry name" value="GTP-CH-I_C/QueF"/>
</dbReference>
<keyword evidence="5" id="KW-0289">Folate biosynthesis</keyword>
<keyword evidence="6" id="KW-0456">Lyase</keyword>
<dbReference type="AlphaFoldDB" id="A0A662ZGE8"/>
<evidence type="ECO:0000256" key="2">
    <source>
        <dbReference type="ARBA" id="ARBA00005013"/>
    </source>
</evidence>
<dbReference type="GO" id="GO:0046656">
    <property type="term" value="P:folic acid biosynthetic process"/>
    <property type="evidence" value="ECO:0007669"/>
    <property type="project" value="UniProtKB-KW"/>
</dbReference>
<evidence type="ECO:0000256" key="5">
    <source>
        <dbReference type="ARBA" id="ARBA00022909"/>
    </source>
</evidence>
<dbReference type="GO" id="GO:0005737">
    <property type="term" value="C:cytoplasm"/>
    <property type="evidence" value="ECO:0007669"/>
    <property type="project" value="TreeGrafter"/>
</dbReference>
<comment type="catalytic activity">
    <reaction evidence="1">
        <text>7,8-dihydroneopterin = 6-hydroxymethyl-7,8-dihydropterin + glycolaldehyde</text>
        <dbReference type="Rhea" id="RHEA:10540"/>
        <dbReference type="ChEBI" id="CHEBI:17001"/>
        <dbReference type="ChEBI" id="CHEBI:17071"/>
        <dbReference type="ChEBI" id="CHEBI:44841"/>
        <dbReference type="EC" id="4.1.2.25"/>
    </reaction>
</comment>
<sequence length="131" mass="14808">MQSITNLKEHDTVIINGLVFSCIIGLLPEERVKEQRVIVNAELYTCFDRISESDDIAHTVNYAEAADIIVSESVSCRAETVEFLGNRLINALKERFAESLHGITLEVLKPDILKNVDSVGIRMTRMFKRDI</sequence>
<comment type="pathway">
    <text evidence="2">Cofactor biosynthesis; tetrahydrofolate biosynthesis; 2-amino-4-hydroxy-6-hydroxymethyl-7,8-dihydropteridine diphosphate from 7,8-dihydroneopterin triphosphate: step 3/4.</text>
</comment>
<feature type="domain" description="Dihydroneopterin aldolase/epimerase" evidence="8">
    <location>
        <begin position="13"/>
        <end position="125"/>
    </location>
</feature>
<dbReference type="SMART" id="SM00905">
    <property type="entry name" value="FolB"/>
    <property type="match status" value="1"/>
</dbReference>
<protein>
    <recommendedName>
        <fullName evidence="4">dihydroneopterin aldolase</fullName>
        <ecNumber evidence="4">4.1.2.25</ecNumber>
    </recommendedName>
    <alternativeName>
        <fullName evidence="7">7,8-dihydroneopterin aldolase</fullName>
    </alternativeName>
</protein>
<evidence type="ECO:0000313" key="10">
    <source>
        <dbReference type="Proteomes" id="UP000243745"/>
    </source>
</evidence>
<dbReference type="Pfam" id="PF02152">
    <property type="entry name" value="FolB"/>
    <property type="match status" value="1"/>
</dbReference>
<evidence type="ECO:0000256" key="4">
    <source>
        <dbReference type="ARBA" id="ARBA00013043"/>
    </source>
</evidence>